<evidence type="ECO:0000259" key="7">
    <source>
        <dbReference type="SMART" id="SM00842"/>
    </source>
</evidence>
<dbReference type="Gene3D" id="3.30.420.40">
    <property type="match status" value="1"/>
</dbReference>
<sequence>MAKDKIICGIDVGSSKVATLIASIDENGKINLIGVSSTVSKGVRKNQVVDIEEAVKAITESVEAAERMAGYSISNAYVAMGGPQIESVNQHAVVAVSEPEGEIKTSDIQRVNDAARAIPLPSSREILHVIPRTFTVDGQEGIKDPIGMTGVRLETETHIITGSTTSMKNLVKCVQEVGIDVSELVFSGIAASLSVLTDTEKELGVVLVDIGGETTDVVIFIDGSVSYSSVVPIGARHITSDMAVGLRVSLESAEKIKLSLGKSQRSPALAQSAIAAQSTLEDEDRPKPSKKEDEVLDVKALGIEEDIQKISKKAVVDGIIRPRLQEIFKYVGKELKKSGFGTQIPSGLVICGGGAQTIGVLEQAKYVLGFPARLGQIDGLSGLIEEIDSPSFASSAGLILYGTSQDSGSEMRLPVLSGSMPFRGMIQKGIALVKSFLP</sequence>
<evidence type="ECO:0000256" key="3">
    <source>
        <dbReference type="ARBA" id="ARBA00023136"/>
    </source>
</evidence>
<keyword evidence="4 5" id="KW-0131">Cell cycle</keyword>
<dbReference type="InterPro" id="IPR043129">
    <property type="entry name" value="ATPase_NBD"/>
</dbReference>
<dbReference type="Gene3D" id="3.30.1490.110">
    <property type="match status" value="1"/>
</dbReference>
<evidence type="ECO:0000256" key="4">
    <source>
        <dbReference type="ARBA" id="ARBA00023306"/>
    </source>
</evidence>
<comment type="similarity">
    <text evidence="5 6">Belongs to the FtsA/MreB family.</text>
</comment>
<comment type="function">
    <text evidence="5 6">Cell division protein that is involved in the assembly of the Z ring. May serve as a membrane anchor for the Z ring.</text>
</comment>
<name>A0A1F5JNN7_9BACT</name>
<comment type="subcellular location">
    <subcellularLocation>
        <location evidence="5">Cell membrane</location>
        <topology evidence="5">Peripheral membrane protein</topology>
        <orientation evidence="5">Cytoplasmic side</orientation>
    </subcellularLocation>
    <text evidence="5">Localizes to the Z ring in an FtsZ-dependent manner. Targeted to the membrane through a conserved C-terminal amphipathic helix.</text>
</comment>
<evidence type="ECO:0000256" key="1">
    <source>
        <dbReference type="ARBA" id="ARBA00022475"/>
    </source>
</evidence>
<dbReference type="GO" id="GO:0009898">
    <property type="term" value="C:cytoplasmic side of plasma membrane"/>
    <property type="evidence" value="ECO:0007669"/>
    <property type="project" value="UniProtKB-UniRule"/>
</dbReference>
<evidence type="ECO:0000256" key="5">
    <source>
        <dbReference type="HAMAP-Rule" id="MF_02033"/>
    </source>
</evidence>
<comment type="subunit">
    <text evidence="5">Self-interacts. Interacts with FtsZ.</text>
</comment>
<comment type="caution">
    <text evidence="8">The sequence shown here is derived from an EMBL/GenBank/DDBJ whole genome shotgun (WGS) entry which is preliminary data.</text>
</comment>
<protein>
    <recommendedName>
        <fullName evidence="5 6">Cell division protein FtsA</fullName>
    </recommendedName>
</protein>
<dbReference type="InterPro" id="IPR020823">
    <property type="entry name" value="Cell_div_FtsA"/>
</dbReference>
<dbReference type="SMART" id="SM00842">
    <property type="entry name" value="FtsA"/>
    <property type="match status" value="1"/>
</dbReference>
<dbReference type="PANTHER" id="PTHR32432:SF4">
    <property type="entry name" value="CELL DIVISION PROTEIN FTSA"/>
    <property type="match status" value="1"/>
</dbReference>
<dbReference type="AlphaFoldDB" id="A0A1F5JNN7"/>
<keyword evidence="2 5" id="KW-0132">Cell division</keyword>
<dbReference type="GO" id="GO:0032153">
    <property type="term" value="C:cell division site"/>
    <property type="evidence" value="ECO:0007669"/>
    <property type="project" value="UniProtKB-UniRule"/>
</dbReference>
<reference evidence="8 9" key="1">
    <citation type="journal article" date="2016" name="Nat. Commun.">
        <title>Thousands of microbial genomes shed light on interconnected biogeochemical processes in an aquifer system.</title>
        <authorList>
            <person name="Anantharaman K."/>
            <person name="Brown C.T."/>
            <person name="Hug L.A."/>
            <person name="Sharon I."/>
            <person name="Castelle C.J."/>
            <person name="Probst A.J."/>
            <person name="Thomas B.C."/>
            <person name="Singh A."/>
            <person name="Wilkins M.J."/>
            <person name="Karaoz U."/>
            <person name="Brodie E.L."/>
            <person name="Williams K.H."/>
            <person name="Hubbard S.S."/>
            <person name="Banfield J.F."/>
        </authorList>
    </citation>
    <scope>NUCLEOTIDE SEQUENCE [LARGE SCALE GENOMIC DNA]</scope>
</reference>
<accession>A0A1F5JNN7</accession>
<evidence type="ECO:0000313" key="8">
    <source>
        <dbReference type="EMBL" id="OGE30283.1"/>
    </source>
</evidence>
<dbReference type="STRING" id="1797768.A3C59_04870"/>
<dbReference type="Pfam" id="PF14450">
    <property type="entry name" value="FtsA"/>
    <property type="match status" value="2"/>
</dbReference>
<dbReference type="PANTHER" id="PTHR32432">
    <property type="entry name" value="CELL DIVISION PROTEIN FTSA-RELATED"/>
    <property type="match status" value="1"/>
</dbReference>
<organism evidence="8 9">
    <name type="scientific">Candidatus Daviesbacteria bacterium RIFCSPHIGHO2_02_FULL_36_13</name>
    <dbReference type="NCBI Taxonomy" id="1797768"/>
    <lineage>
        <taxon>Bacteria</taxon>
        <taxon>Candidatus Daviesiibacteriota</taxon>
    </lineage>
</organism>
<dbReference type="InterPro" id="IPR050696">
    <property type="entry name" value="FtsA/MreB"/>
</dbReference>
<dbReference type="NCBIfam" id="TIGR01174">
    <property type="entry name" value="ftsA"/>
    <property type="match status" value="1"/>
</dbReference>
<dbReference type="EMBL" id="MFCV01000048">
    <property type="protein sequence ID" value="OGE30283.1"/>
    <property type="molecule type" value="Genomic_DNA"/>
</dbReference>
<dbReference type="SUPFAM" id="SSF53067">
    <property type="entry name" value="Actin-like ATPase domain"/>
    <property type="match status" value="2"/>
</dbReference>
<evidence type="ECO:0000313" key="9">
    <source>
        <dbReference type="Proteomes" id="UP000176902"/>
    </source>
</evidence>
<dbReference type="CDD" id="cd24048">
    <property type="entry name" value="ASKHA_NBD_FtsA"/>
    <property type="match status" value="1"/>
</dbReference>
<keyword evidence="3 5" id="KW-0472">Membrane</keyword>
<keyword evidence="1 5" id="KW-1003">Cell membrane</keyword>
<proteinExistence type="inferred from homology"/>
<evidence type="ECO:0000256" key="2">
    <source>
        <dbReference type="ARBA" id="ARBA00022618"/>
    </source>
</evidence>
<dbReference type="Proteomes" id="UP000176902">
    <property type="component" value="Unassembled WGS sequence"/>
</dbReference>
<dbReference type="PIRSF" id="PIRSF003101">
    <property type="entry name" value="FtsA"/>
    <property type="match status" value="1"/>
</dbReference>
<dbReference type="HAMAP" id="MF_02033">
    <property type="entry name" value="FtsA"/>
    <property type="match status" value="1"/>
</dbReference>
<dbReference type="InterPro" id="IPR003494">
    <property type="entry name" value="SHS2_FtsA"/>
</dbReference>
<gene>
    <name evidence="5" type="primary">ftsA</name>
    <name evidence="8" type="ORF">A3C59_04870</name>
</gene>
<dbReference type="Pfam" id="PF02491">
    <property type="entry name" value="SHS2_FTSA"/>
    <property type="match status" value="1"/>
</dbReference>
<feature type="domain" description="SHS2" evidence="7">
    <location>
        <begin position="7"/>
        <end position="195"/>
    </location>
</feature>
<evidence type="ECO:0000256" key="6">
    <source>
        <dbReference type="PIRNR" id="PIRNR003101"/>
    </source>
</evidence>
<dbReference type="GO" id="GO:0043093">
    <property type="term" value="P:FtsZ-dependent cytokinesis"/>
    <property type="evidence" value="ECO:0007669"/>
    <property type="project" value="UniProtKB-UniRule"/>
</dbReference>